<evidence type="ECO:0000313" key="1">
    <source>
        <dbReference type="EMBL" id="KAL3104912.1"/>
    </source>
</evidence>
<dbReference type="Proteomes" id="UP001620626">
    <property type="component" value="Unassembled WGS sequence"/>
</dbReference>
<dbReference type="AlphaFoldDB" id="A0ABD2KPN3"/>
<name>A0ABD2KPN3_9BILA</name>
<evidence type="ECO:0000313" key="2">
    <source>
        <dbReference type="Proteomes" id="UP001620626"/>
    </source>
</evidence>
<dbReference type="InterPro" id="IPR027417">
    <property type="entry name" value="P-loop_NTPase"/>
</dbReference>
<proteinExistence type="predicted"/>
<dbReference type="SUPFAM" id="SSF52540">
    <property type="entry name" value="P-loop containing nucleoside triphosphate hydrolases"/>
    <property type="match status" value="1"/>
</dbReference>
<keyword evidence="2" id="KW-1185">Reference proteome</keyword>
<accession>A0ABD2KPN3</accession>
<evidence type="ECO:0008006" key="3">
    <source>
        <dbReference type="Google" id="ProtNLM"/>
    </source>
</evidence>
<protein>
    <recommendedName>
        <fullName evidence="3">AAA+ ATPase domain-containing protein</fullName>
    </recommendedName>
</protein>
<organism evidence="1 2">
    <name type="scientific">Heterodera trifolii</name>
    <dbReference type="NCBI Taxonomy" id="157864"/>
    <lineage>
        <taxon>Eukaryota</taxon>
        <taxon>Metazoa</taxon>
        <taxon>Ecdysozoa</taxon>
        <taxon>Nematoda</taxon>
        <taxon>Chromadorea</taxon>
        <taxon>Rhabditida</taxon>
        <taxon>Tylenchina</taxon>
        <taxon>Tylenchomorpha</taxon>
        <taxon>Tylenchoidea</taxon>
        <taxon>Heteroderidae</taxon>
        <taxon>Heteroderinae</taxon>
        <taxon>Heterodera</taxon>
    </lineage>
</organism>
<sequence>MTSSPKTSHSRRSPTPEIDELDEMSAWYDMLQTDDENILNWFTPKMARVVCQDVIEFAQQRNMPCEKVVKWMQILEKICAQLALDLVEAGLMADAKQDGERWKKAKTAINVLGNLLLAESLDNNNKVPNSSAAEEDNVQEEHKEERMRTLETLTRLWTSSSTVLKLPPQTYVCFKLPFVMIISGPSSSGKTEFLLKFIAESDQLITPKPISILYCVGEMNAAVPALQKAGVDVYAGVPSEELVKRLPKPLLLILDDLMLSIDEKYLSDLFTKKSHHQQFAVVFITQNWFERKIKVARLSAQYLVLMRAPNSLLSIRHIGVQLFPRKLDFFLDAYRKATARPYGYLLIDMHAASDPSLRLRTNIFKDEQEDEDEGTVVFIPKNGAA</sequence>
<dbReference type="EMBL" id="JBICBT010000693">
    <property type="protein sequence ID" value="KAL3104912.1"/>
    <property type="molecule type" value="Genomic_DNA"/>
</dbReference>
<gene>
    <name evidence="1" type="ORF">niasHT_028444</name>
</gene>
<reference evidence="1 2" key="1">
    <citation type="submission" date="2024-10" db="EMBL/GenBank/DDBJ databases">
        <authorList>
            <person name="Kim D."/>
        </authorList>
    </citation>
    <scope>NUCLEOTIDE SEQUENCE [LARGE SCALE GENOMIC DNA]</scope>
    <source>
        <strain evidence="1">BH-2024</strain>
    </source>
</reference>
<comment type="caution">
    <text evidence="1">The sequence shown here is derived from an EMBL/GenBank/DDBJ whole genome shotgun (WGS) entry which is preliminary data.</text>
</comment>